<dbReference type="InterPro" id="IPR000073">
    <property type="entry name" value="AB_hydrolase_1"/>
</dbReference>
<dbReference type="EMBL" id="JAXCGZ010005847">
    <property type="protein sequence ID" value="KAK7080616.1"/>
    <property type="molecule type" value="Genomic_DNA"/>
</dbReference>
<dbReference type="GO" id="GO:0004620">
    <property type="term" value="F:phospholipase activity"/>
    <property type="evidence" value="ECO:0007669"/>
    <property type="project" value="TreeGrafter"/>
</dbReference>
<proteinExistence type="inferred from homology"/>
<evidence type="ECO:0000256" key="3">
    <source>
        <dbReference type="ARBA" id="ARBA00023098"/>
    </source>
</evidence>
<evidence type="ECO:0000256" key="2">
    <source>
        <dbReference type="ARBA" id="ARBA00022801"/>
    </source>
</evidence>
<dbReference type="Pfam" id="PF22990">
    <property type="entry name" value="ABHD16_N"/>
    <property type="match status" value="1"/>
</dbReference>
<evidence type="ECO:0000256" key="1">
    <source>
        <dbReference type="ARBA" id="ARBA00009709"/>
    </source>
</evidence>
<name>A0AAN9A4P8_HALRR</name>
<dbReference type="GO" id="GO:0012505">
    <property type="term" value="C:endomembrane system"/>
    <property type="evidence" value="ECO:0007669"/>
    <property type="project" value="TreeGrafter"/>
</dbReference>
<evidence type="ECO:0000313" key="7">
    <source>
        <dbReference type="EMBL" id="KAK7080616.1"/>
    </source>
</evidence>
<organism evidence="7 8">
    <name type="scientific">Halocaridina rubra</name>
    <name type="common">Hawaiian red shrimp</name>
    <dbReference type="NCBI Taxonomy" id="373956"/>
    <lineage>
        <taxon>Eukaryota</taxon>
        <taxon>Metazoa</taxon>
        <taxon>Ecdysozoa</taxon>
        <taxon>Arthropoda</taxon>
        <taxon>Crustacea</taxon>
        <taxon>Multicrustacea</taxon>
        <taxon>Malacostraca</taxon>
        <taxon>Eumalacostraca</taxon>
        <taxon>Eucarida</taxon>
        <taxon>Decapoda</taxon>
        <taxon>Pleocyemata</taxon>
        <taxon>Caridea</taxon>
        <taxon>Atyoidea</taxon>
        <taxon>Atyidae</taxon>
        <taxon>Halocaridina</taxon>
    </lineage>
</organism>
<dbReference type="Gene3D" id="3.40.50.1820">
    <property type="entry name" value="alpha/beta hydrolase"/>
    <property type="match status" value="1"/>
</dbReference>
<dbReference type="InterPro" id="IPR029058">
    <property type="entry name" value="AB_hydrolase_fold"/>
</dbReference>
<dbReference type="GO" id="GO:0047372">
    <property type="term" value="F:monoacylglycerol lipase activity"/>
    <property type="evidence" value="ECO:0007669"/>
    <property type="project" value="TreeGrafter"/>
</dbReference>
<feature type="domain" description="Phosphatidylserine Lipase ABHD16 N-terminal" evidence="6">
    <location>
        <begin position="3"/>
        <end position="132"/>
    </location>
</feature>
<sequence>MSSLFSCIVGPRLYKIYDRVGNLIESQPYVPNALEKIGNKIVQGLRILYNVGIYTSPFIVLSLYRGDYALYMSAVKYGTGLGLLLIVALICRGAGRRLNPTYTSFLDTLSKSAITQRPNEEIMGEIRKYEFDFASWPTNFDWTDLDADSKKPRVFVERGAIRQKQGIISRICMVPCQIVAWVLTFLVGKQLVYPGCIQLLQLALDQYLVNGREKLIHEHGGQRNKIISQDGNTIDTMLIDRRKKGIYPNGKTLVVCCEGNAGFYEVGIMATPLQLGYSVLGWNHPGFAASTGAPYPDQEQNAVDAVMQFAIHGLGFREEDILVYGWSIGGYTSTWAAMNYPQISGLILDATFDDILPLALPRMPACMGPIVKTAIRNHINLIPGDQLCRYHGPVTIIRRLRDEIITTDETQLKNNCGNDLLMKLLRTRYPGLWCTQSSEVLLQWLSEDPSLQGSIMSKWNVDVDICSTLLSTYIQENSESYPMMIGDDMTEDDKTKLILYLASKYMIDFNSSHNNPLDPSYFRKPWRLITDSSYVQVD</sequence>
<dbReference type="InterPro" id="IPR054518">
    <property type="entry name" value="ABHD16_N"/>
</dbReference>
<keyword evidence="3" id="KW-0443">Lipid metabolism</keyword>
<accession>A0AAN9A4P8</accession>
<evidence type="ECO:0000313" key="8">
    <source>
        <dbReference type="Proteomes" id="UP001381693"/>
    </source>
</evidence>
<dbReference type="GO" id="GO:0006660">
    <property type="term" value="P:phosphatidylserine catabolic process"/>
    <property type="evidence" value="ECO:0007669"/>
    <property type="project" value="TreeGrafter"/>
</dbReference>
<comment type="caution">
    <text evidence="7">The sequence shown here is derived from an EMBL/GenBank/DDBJ whole genome shotgun (WGS) entry which is preliminary data.</text>
</comment>
<dbReference type="Proteomes" id="UP001381693">
    <property type="component" value="Unassembled WGS sequence"/>
</dbReference>
<reference evidence="7 8" key="1">
    <citation type="submission" date="2023-11" db="EMBL/GenBank/DDBJ databases">
        <title>Halocaridina rubra genome assembly.</title>
        <authorList>
            <person name="Smith C."/>
        </authorList>
    </citation>
    <scope>NUCLEOTIDE SEQUENCE [LARGE SCALE GENOMIC DNA]</scope>
    <source>
        <strain evidence="7">EP-1</strain>
        <tissue evidence="7">Whole</tissue>
    </source>
</reference>
<dbReference type="AlphaFoldDB" id="A0AAN9A4P8"/>
<keyword evidence="4" id="KW-0472">Membrane</keyword>
<evidence type="ECO:0000259" key="6">
    <source>
        <dbReference type="Pfam" id="PF22990"/>
    </source>
</evidence>
<gene>
    <name evidence="7" type="primary">ABHD16A</name>
    <name evidence="7" type="ORF">SK128_019038</name>
</gene>
<dbReference type="Pfam" id="PF00561">
    <property type="entry name" value="Abhydrolase_1"/>
    <property type="match status" value="1"/>
</dbReference>
<dbReference type="FunFam" id="3.40.50.1820:FF:000074">
    <property type="entry name" value="Abhydrolase domain containing 16A"/>
    <property type="match status" value="1"/>
</dbReference>
<dbReference type="SUPFAM" id="SSF53474">
    <property type="entry name" value="alpha/beta-Hydrolases"/>
    <property type="match status" value="1"/>
</dbReference>
<evidence type="ECO:0000256" key="4">
    <source>
        <dbReference type="SAM" id="Phobius"/>
    </source>
</evidence>
<keyword evidence="4" id="KW-0812">Transmembrane</keyword>
<protein>
    <submittedName>
        <fullName evidence="7">Protein abhd16a</fullName>
    </submittedName>
</protein>
<keyword evidence="4" id="KW-1133">Transmembrane helix</keyword>
<feature type="domain" description="AB hydrolase-1" evidence="5">
    <location>
        <begin position="253"/>
        <end position="391"/>
    </location>
</feature>
<keyword evidence="8" id="KW-1185">Reference proteome</keyword>
<dbReference type="PANTHER" id="PTHR12277">
    <property type="entry name" value="ALPHA/BETA HYDROLASE DOMAIN-CONTAINING PROTEIN"/>
    <property type="match status" value="1"/>
</dbReference>
<evidence type="ECO:0000259" key="5">
    <source>
        <dbReference type="Pfam" id="PF00561"/>
    </source>
</evidence>
<feature type="transmembrane region" description="Helical" evidence="4">
    <location>
        <begin position="70"/>
        <end position="91"/>
    </location>
</feature>
<dbReference type="GO" id="GO:0052651">
    <property type="term" value="P:monoacylglycerol catabolic process"/>
    <property type="evidence" value="ECO:0007669"/>
    <property type="project" value="TreeGrafter"/>
</dbReference>
<dbReference type="PANTHER" id="PTHR12277:SF72">
    <property type="entry name" value="BAT5L PROTEIN"/>
    <property type="match status" value="1"/>
</dbReference>
<feature type="transmembrane region" description="Helical" evidence="4">
    <location>
        <begin position="167"/>
        <end position="188"/>
    </location>
</feature>
<comment type="similarity">
    <text evidence="1">Belongs to the AB hydrolase superfamily. ABHD16 family.</text>
</comment>
<keyword evidence="2" id="KW-0378">Hydrolase</keyword>
<feature type="transmembrane region" description="Helical" evidence="4">
    <location>
        <begin position="47"/>
        <end position="64"/>
    </location>
</feature>